<feature type="transmembrane region" description="Helical" evidence="1">
    <location>
        <begin position="56"/>
        <end position="77"/>
    </location>
</feature>
<dbReference type="Proteomes" id="UP000094849">
    <property type="component" value="Unassembled WGS sequence"/>
</dbReference>
<dbReference type="RefSeq" id="WP_069023976.1">
    <property type="nucleotide sequence ID" value="NZ_LVJZ01000003.1"/>
</dbReference>
<keyword evidence="1" id="KW-1133">Transmembrane helix</keyword>
<accession>A0A1E2UKN2</accession>
<keyword evidence="1" id="KW-0472">Membrane</keyword>
<sequence length="142" mass="16553">MTNILLISLAATVILAAISYWRYSFVGYLGIVASTFVFLSALLFESILEALHDLDFVQFFMELGLLYIACGFFWFFFTMKYITESSLFDLTYQSMPKFKEFVDRKGYRTALESFTITAGYVLFLSAMLFYAFYIYRALTRQL</sequence>
<evidence type="ECO:0000256" key="1">
    <source>
        <dbReference type="SAM" id="Phobius"/>
    </source>
</evidence>
<keyword evidence="1" id="KW-0812">Transmembrane</keyword>
<protein>
    <submittedName>
        <fullName evidence="2">Uncharacterized protein</fullName>
    </submittedName>
</protein>
<feature type="transmembrane region" description="Helical" evidence="1">
    <location>
        <begin position="26"/>
        <end position="44"/>
    </location>
</feature>
<organism evidence="2 3">
    <name type="scientific">Candidatus Thiodiazotropha endoloripes</name>
    <dbReference type="NCBI Taxonomy" id="1818881"/>
    <lineage>
        <taxon>Bacteria</taxon>
        <taxon>Pseudomonadati</taxon>
        <taxon>Pseudomonadota</taxon>
        <taxon>Gammaproteobacteria</taxon>
        <taxon>Chromatiales</taxon>
        <taxon>Sedimenticolaceae</taxon>
        <taxon>Candidatus Thiodiazotropha</taxon>
    </lineage>
</organism>
<gene>
    <name evidence="2" type="ORF">A3196_00050</name>
</gene>
<dbReference type="AlphaFoldDB" id="A0A1E2UKN2"/>
<name>A0A1E2UKN2_9GAMM</name>
<dbReference type="STRING" id="1818881.A3196_00050"/>
<dbReference type="EMBL" id="LVJZ01000003">
    <property type="protein sequence ID" value="ODB95296.1"/>
    <property type="molecule type" value="Genomic_DNA"/>
</dbReference>
<evidence type="ECO:0000313" key="3">
    <source>
        <dbReference type="Proteomes" id="UP000094849"/>
    </source>
</evidence>
<proteinExistence type="predicted"/>
<keyword evidence="3" id="KW-1185">Reference proteome</keyword>
<feature type="transmembrane region" description="Helical" evidence="1">
    <location>
        <begin position="114"/>
        <end position="135"/>
    </location>
</feature>
<evidence type="ECO:0000313" key="2">
    <source>
        <dbReference type="EMBL" id="ODB95296.1"/>
    </source>
</evidence>
<reference evidence="2 3" key="1">
    <citation type="submission" date="2016-03" db="EMBL/GenBank/DDBJ databases">
        <title>Chemosynthetic sulphur-oxidizing symbionts of marine invertebrate animals are capable of nitrogen fixation.</title>
        <authorList>
            <person name="Petersen J.M."/>
            <person name="Kemper A."/>
            <person name="Gruber-Vodicka H."/>
            <person name="Cardini U."/>
            <person name="Geest Mvander."/>
            <person name="Kleiner M."/>
            <person name="Bulgheresi S."/>
            <person name="Fussmann M."/>
            <person name="Herbold C."/>
            <person name="Seah B.K.B."/>
            <person name="Antony C.Paul."/>
            <person name="Liu D."/>
            <person name="Belitz A."/>
            <person name="Weber M."/>
        </authorList>
    </citation>
    <scope>NUCLEOTIDE SEQUENCE [LARGE SCALE GENOMIC DNA]</scope>
    <source>
        <strain evidence="2">G_D</strain>
    </source>
</reference>
<comment type="caution">
    <text evidence="2">The sequence shown here is derived from an EMBL/GenBank/DDBJ whole genome shotgun (WGS) entry which is preliminary data.</text>
</comment>